<organism evidence="3">
    <name type="scientific">Corethrella appendiculata</name>
    <dbReference type="NCBI Taxonomy" id="1370023"/>
    <lineage>
        <taxon>Eukaryota</taxon>
        <taxon>Metazoa</taxon>
        <taxon>Ecdysozoa</taxon>
        <taxon>Arthropoda</taxon>
        <taxon>Hexapoda</taxon>
        <taxon>Insecta</taxon>
        <taxon>Pterygota</taxon>
        <taxon>Neoptera</taxon>
        <taxon>Endopterygota</taxon>
        <taxon>Diptera</taxon>
        <taxon>Nematocera</taxon>
        <taxon>Culicoidea</taxon>
        <taxon>Chaoboridae</taxon>
        <taxon>Corethrella</taxon>
    </lineage>
</organism>
<proteinExistence type="evidence at transcript level"/>
<feature type="domain" description="MPN" evidence="2">
    <location>
        <begin position="4"/>
        <end position="138"/>
    </location>
</feature>
<evidence type="ECO:0000256" key="1">
    <source>
        <dbReference type="ARBA" id="ARBA00007461"/>
    </source>
</evidence>
<dbReference type="AlphaFoldDB" id="U5EVW6"/>
<comment type="similarity">
    <text evidence="1">Belongs to the EMC8/EMC9 family.</text>
</comment>
<dbReference type="PROSITE" id="PS50249">
    <property type="entry name" value="MPN"/>
    <property type="match status" value="1"/>
</dbReference>
<dbReference type="CDD" id="cd08060">
    <property type="entry name" value="MPN_UPF0172"/>
    <property type="match status" value="1"/>
</dbReference>
<evidence type="ECO:0000259" key="2">
    <source>
        <dbReference type="PROSITE" id="PS50249"/>
    </source>
</evidence>
<dbReference type="GO" id="GO:0072546">
    <property type="term" value="C:EMC complex"/>
    <property type="evidence" value="ECO:0007669"/>
    <property type="project" value="InterPro"/>
</dbReference>
<dbReference type="InterPro" id="IPR005366">
    <property type="entry name" value="EMC8/9"/>
</dbReference>
<protein>
    <recommendedName>
        <fullName evidence="2">MPN domain-containing protein</fullName>
    </recommendedName>
</protein>
<evidence type="ECO:0000313" key="3">
    <source>
        <dbReference type="EMBL" id="JAB59043.1"/>
    </source>
</evidence>
<name>U5EVW6_9DIPT</name>
<dbReference type="InterPro" id="IPR037518">
    <property type="entry name" value="MPN"/>
</dbReference>
<dbReference type="EMBL" id="GANO01000828">
    <property type="protein sequence ID" value="JAB59043.1"/>
    <property type="molecule type" value="mRNA"/>
</dbReference>
<dbReference type="PANTHER" id="PTHR12941">
    <property type="entry name" value="ER MEMBRANE PROTEIN COMPLEX"/>
    <property type="match status" value="1"/>
</dbReference>
<dbReference type="Pfam" id="PF03665">
    <property type="entry name" value="UPF0172"/>
    <property type="match status" value="1"/>
</dbReference>
<reference evidence="3" key="1">
    <citation type="journal article" date="2014" name="Insect Biochem. Mol. Biol.">
        <title>An insight into the sialome of the frog biting fly, Corethrella appendiculata.</title>
        <authorList>
            <person name="Ribeiro J.M.C."/>
            <person name="Chagas A.C."/>
            <person name="Pham V.M."/>
            <person name="Lounibos L.P."/>
            <person name="Calvo E."/>
        </authorList>
    </citation>
    <scope>NUCLEOTIDE SEQUENCE</scope>
    <source>
        <tissue evidence="3">Salivary glands</tissue>
    </source>
</reference>
<dbReference type="PANTHER" id="PTHR12941:SF10">
    <property type="entry name" value="ER MEMBRANE PROTEIN COMPLEX SUBUNIT 8_9 HOMOLOG"/>
    <property type="match status" value="1"/>
</dbReference>
<accession>U5EVW6</accession>
<sequence length="201" mass="22627">MTEISVSSRAYCKMIFHAAKYPHLAVNGLLLASKSSSDRSKLEIIDAVPLFHQCLHVSPMAEIALIQVESKAAKEGLQIIGYYAAAENFYDNTIEKAPGCKIADKIAENVSNACFVVIDNRSVCTNMLYPALKMWQQIDSKWTKSKYSLDDSKNTLEAVSLLLQRGAMKELNDFDNYLDNTTNDWFNLHLNRDLSKILSMH</sequence>